<protein>
    <submittedName>
        <fullName evidence="3">EF-hand domain-containing protein</fullName>
    </submittedName>
</protein>
<dbReference type="Proteomes" id="UP000050741">
    <property type="component" value="Unassembled WGS sequence"/>
</dbReference>
<accession>A0A183C5F9</accession>
<sequence length="365" mass="40376">MSLVELYMKELVMQQKLQHEYLLQQQQLFNQQTFQPPPSGGQLGGTFQLFQPLQMMPPPASFPPLQFAAINNNTPGTAGPFAAAPYCAAKPMETTFDSFAGTTGFPTFSQMANQMFSNNAAPTFSNYNSNNNGTYSFTADSTQSPSCCGSSLASLDSFPSPASSDSPDSNSCSSLSAPTVIHHKQQQQKRHSLQYKFPIINKNNNAIVSNGIGAAKKQQQMPPTDFSELMGTAAAQKPLLINNGQQLNQRMPQFVNKNNAVGVVQKRVSVSQSSTDHRVCADRIGQKLFARCIIVNEQCTKIVQHGNNNDKFRQYFNFGCRQFKQYSDKSCVKQCAKLDVNGDGLCNCDELKLYTKDDLWLYIFI</sequence>
<feature type="region of interest" description="Disordered" evidence="1">
    <location>
        <begin position="158"/>
        <end position="188"/>
    </location>
</feature>
<feature type="compositionally biased region" description="Low complexity" evidence="1">
    <location>
        <begin position="158"/>
        <end position="177"/>
    </location>
</feature>
<evidence type="ECO:0000313" key="3">
    <source>
        <dbReference type="WBParaSite" id="GPLIN_000810400"/>
    </source>
</evidence>
<proteinExistence type="predicted"/>
<dbReference type="WBParaSite" id="GPLIN_000810400">
    <property type="protein sequence ID" value="GPLIN_000810400"/>
    <property type="gene ID" value="GPLIN_000810400"/>
</dbReference>
<dbReference type="InterPro" id="IPR018247">
    <property type="entry name" value="EF_Hand_1_Ca_BS"/>
</dbReference>
<organism evidence="2 3">
    <name type="scientific">Globodera pallida</name>
    <name type="common">Potato cyst nematode worm</name>
    <name type="synonym">Heterodera pallida</name>
    <dbReference type="NCBI Taxonomy" id="36090"/>
    <lineage>
        <taxon>Eukaryota</taxon>
        <taxon>Metazoa</taxon>
        <taxon>Ecdysozoa</taxon>
        <taxon>Nematoda</taxon>
        <taxon>Chromadorea</taxon>
        <taxon>Rhabditida</taxon>
        <taxon>Tylenchina</taxon>
        <taxon>Tylenchomorpha</taxon>
        <taxon>Tylenchoidea</taxon>
        <taxon>Heteroderidae</taxon>
        <taxon>Heteroderinae</taxon>
        <taxon>Globodera</taxon>
    </lineage>
</organism>
<name>A0A183C5F9_GLOPA</name>
<reference evidence="2" key="1">
    <citation type="submission" date="2013-12" db="EMBL/GenBank/DDBJ databases">
        <authorList>
            <person name="Aslett M."/>
        </authorList>
    </citation>
    <scope>NUCLEOTIDE SEQUENCE [LARGE SCALE GENOMIC DNA]</scope>
    <source>
        <strain evidence="2">Lindley</strain>
    </source>
</reference>
<keyword evidence="2" id="KW-1185">Reference proteome</keyword>
<dbReference type="PROSITE" id="PS00018">
    <property type="entry name" value="EF_HAND_1"/>
    <property type="match status" value="1"/>
</dbReference>
<evidence type="ECO:0000256" key="1">
    <source>
        <dbReference type="SAM" id="MobiDB-lite"/>
    </source>
</evidence>
<reference evidence="3" key="3">
    <citation type="submission" date="2016-06" db="UniProtKB">
        <authorList>
            <consortium name="WormBaseParasite"/>
        </authorList>
    </citation>
    <scope>IDENTIFICATION</scope>
</reference>
<reference evidence="2" key="2">
    <citation type="submission" date="2014-05" db="EMBL/GenBank/DDBJ databases">
        <title>The genome and life-stage specific transcriptomes of Globodera pallida elucidate key aspects of plant parasitism by a cyst nematode.</title>
        <authorList>
            <person name="Cotton J.A."/>
            <person name="Lilley C.J."/>
            <person name="Jones L.M."/>
            <person name="Kikuchi T."/>
            <person name="Reid A.J."/>
            <person name="Thorpe P."/>
            <person name="Tsai I.J."/>
            <person name="Beasley H."/>
            <person name="Blok V."/>
            <person name="Cock P.J.A."/>
            <person name="Van den Akker S.E."/>
            <person name="Holroyd N."/>
            <person name="Hunt M."/>
            <person name="Mantelin S."/>
            <person name="Naghra H."/>
            <person name="Pain A."/>
            <person name="Palomares-Rius J.E."/>
            <person name="Zarowiecki M."/>
            <person name="Berriman M."/>
            <person name="Jones J.T."/>
            <person name="Urwin P.E."/>
        </authorList>
    </citation>
    <scope>NUCLEOTIDE SEQUENCE [LARGE SCALE GENOMIC DNA]</scope>
    <source>
        <strain evidence="2">Lindley</strain>
    </source>
</reference>
<evidence type="ECO:0000313" key="2">
    <source>
        <dbReference type="Proteomes" id="UP000050741"/>
    </source>
</evidence>
<dbReference type="AlphaFoldDB" id="A0A183C5F9"/>